<dbReference type="InterPro" id="IPR013765">
    <property type="entry name" value="DNA_recomb/repair_RecA"/>
</dbReference>
<keyword evidence="7 10" id="KW-0233">DNA recombination</keyword>
<dbReference type="GO" id="GO:0140664">
    <property type="term" value="F:ATP-dependent DNA damage sensor activity"/>
    <property type="evidence" value="ECO:0007669"/>
    <property type="project" value="InterPro"/>
</dbReference>
<dbReference type="GO" id="GO:0009432">
    <property type="term" value="P:SOS response"/>
    <property type="evidence" value="ECO:0007669"/>
    <property type="project" value="UniProtKB-UniRule"/>
</dbReference>
<dbReference type="Pfam" id="PF21096">
    <property type="entry name" value="RecA_C"/>
    <property type="match status" value="1"/>
</dbReference>
<evidence type="ECO:0000313" key="16">
    <source>
        <dbReference type="Proteomes" id="UP000182491"/>
    </source>
</evidence>
<keyword evidence="8 10" id="KW-0234">DNA repair</keyword>
<dbReference type="AlphaFoldDB" id="A0A1I7JFW8"/>
<dbReference type="Gene3D" id="3.40.50.300">
    <property type="entry name" value="P-loop containing nucleotide triphosphate hydrolases"/>
    <property type="match status" value="1"/>
</dbReference>
<dbReference type="Proteomes" id="UP000182491">
    <property type="component" value="Unassembled WGS sequence"/>
</dbReference>
<dbReference type="InterPro" id="IPR023400">
    <property type="entry name" value="RecA_C_sf"/>
</dbReference>
<evidence type="ECO:0000256" key="9">
    <source>
        <dbReference type="ARBA" id="ARBA00023236"/>
    </source>
</evidence>
<dbReference type="PRINTS" id="PR00142">
    <property type="entry name" value="RECA"/>
</dbReference>
<organism evidence="15 16">
    <name type="scientific">Pontibacter akesuensis</name>
    <dbReference type="NCBI Taxonomy" id="388950"/>
    <lineage>
        <taxon>Bacteria</taxon>
        <taxon>Pseudomonadati</taxon>
        <taxon>Bacteroidota</taxon>
        <taxon>Cytophagia</taxon>
        <taxon>Cytophagales</taxon>
        <taxon>Hymenobacteraceae</taxon>
        <taxon>Pontibacter</taxon>
    </lineage>
</organism>
<dbReference type="InterPro" id="IPR020588">
    <property type="entry name" value="RecA_ATP-bd"/>
</dbReference>
<feature type="binding site" evidence="10">
    <location>
        <begin position="67"/>
        <end position="74"/>
    </location>
    <ligand>
        <name>ATP</name>
        <dbReference type="ChEBI" id="CHEBI:30616"/>
    </ligand>
</feature>
<dbReference type="EMBL" id="FPCA01000003">
    <property type="protein sequence ID" value="SFU84040.1"/>
    <property type="molecule type" value="Genomic_DNA"/>
</dbReference>
<dbReference type="PROSITE" id="PS50163">
    <property type="entry name" value="RECA_3"/>
    <property type="match status" value="1"/>
</dbReference>
<keyword evidence="4 10" id="KW-0227">DNA damage</keyword>
<evidence type="ECO:0000256" key="8">
    <source>
        <dbReference type="ARBA" id="ARBA00023204"/>
    </source>
</evidence>
<evidence type="ECO:0000256" key="5">
    <source>
        <dbReference type="ARBA" id="ARBA00022840"/>
    </source>
</evidence>
<dbReference type="InterPro" id="IPR049261">
    <property type="entry name" value="RecA-like_C"/>
</dbReference>
<accession>A0A1I7JFW8</accession>
<feature type="domain" description="RecA family profile 1" evidence="13">
    <location>
        <begin position="37"/>
        <end position="196"/>
    </location>
</feature>
<dbReference type="NCBIfam" id="TIGR02012">
    <property type="entry name" value="tigrfam_recA"/>
    <property type="match status" value="1"/>
</dbReference>
<protein>
    <recommendedName>
        <fullName evidence="2 10">Protein RecA</fullName>
    </recommendedName>
    <alternativeName>
        <fullName evidence="10 11">Recombinase A</fullName>
    </alternativeName>
</protein>
<evidence type="ECO:0000259" key="14">
    <source>
        <dbReference type="PROSITE" id="PS50163"/>
    </source>
</evidence>
<evidence type="ECO:0000256" key="6">
    <source>
        <dbReference type="ARBA" id="ARBA00023125"/>
    </source>
</evidence>
<name>A0A1I7JFW8_9BACT</name>
<dbReference type="PROSITE" id="PS50162">
    <property type="entry name" value="RECA_2"/>
    <property type="match status" value="1"/>
</dbReference>
<evidence type="ECO:0000256" key="11">
    <source>
        <dbReference type="RuleBase" id="RU000526"/>
    </source>
</evidence>
<dbReference type="OrthoDB" id="9776733at2"/>
<comment type="similarity">
    <text evidence="1 10 12">Belongs to the RecA family.</text>
</comment>
<gene>
    <name evidence="10" type="primary">recA</name>
    <name evidence="15" type="ORF">SAMN04487941_2826</name>
</gene>
<dbReference type="PANTHER" id="PTHR45900:SF1">
    <property type="entry name" value="MITOCHONDRIAL DNA REPAIR PROTEIN RECA HOMOLOG-RELATED"/>
    <property type="match status" value="1"/>
</dbReference>
<feature type="domain" description="RecA family profile 2" evidence="14">
    <location>
        <begin position="201"/>
        <end position="275"/>
    </location>
</feature>
<dbReference type="InterPro" id="IPR049428">
    <property type="entry name" value="RecA-like_N"/>
</dbReference>
<dbReference type="PROSITE" id="PS00321">
    <property type="entry name" value="RECA_1"/>
    <property type="match status" value="1"/>
</dbReference>
<dbReference type="FunFam" id="3.40.50.300:FF:000087">
    <property type="entry name" value="Recombinase RecA"/>
    <property type="match status" value="1"/>
</dbReference>
<keyword evidence="3 10" id="KW-0547">Nucleotide-binding</keyword>
<keyword evidence="16" id="KW-1185">Reference proteome</keyword>
<evidence type="ECO:0000259" key="13">
    <source>
        <dbReference type="PROSITE" id="PS50162"/>
    </source>
</evidence>
<dbReference type="SUPFAM" id="SSF54752">
    <property type="entry name" value="RecA protein, C-terminal domain"/>
    <property type="match status" value="1"/>
</dbReference>
<dbReference type="GO" id="GO:0005829">
    <property type="term" value="C:cytosol"/>
    <property type="evidence" value="ECO:0007669"/>
    <property type="project" value="TreeGrafter"/>
</dbReference>
<dbReference type="SMART" id="SM00382">
    <property type="entry name" value="AAA"/>
    <property type="match status" value="1"/>
</dbReference>
<dbReference type="InterPro" id="IPR020584">
    <property type="entry name" value="DNA_recomb/repair_RecA_CS"/>
</dbReference>
<dbReference type="PANTHER" id="PTHR45900">
    <property type="entry name" value="RECA"/>
    <property type="match status" value="1"/>
</dbReference>
<keyword evidence="9 10" id="KW-0742">SOS response</keyword>
<dbReference type="Pfam" id="PF00154">
    <property type="entry name" value="RecA_N"/>
    <property type="match status" value="1"/>
</dbReference>
<dbReference type="GO" id="GO:0006281">
    <property type="term" value="P:DNA repair"/>
    <property type="evidence" value="ECO:0007669"/>
    <property type="project" value="UniProtKB-UniRule"/>
</dbReference>
<keyword evidence="5 10" id="KW-0067">ATP-binding</keyword>
<sequence>MSISNEKLKALQLTMDKLDKTYGKGTVMKLSDNKVEDIPAISTGSLGLDIALGIGGLPRGRVVEIYGPESSGKTTLTLHCIAEAQKKGGMAAFIDAEHAFDRAYAQKLGIDTENLLISQPDNGEQALEIADHLIRSGAIDIIVIDSVAALVPKGELEGDMGDSKMGLQARLMSQALRKLTGTINKTGCTCIFINQLREKIGVMFGNPETTTGGNALKFYASVRLDIRRIGQIKESADNITGNRTRVKVVKNKVAPPFKVVEFDIMYGEGISKVGEILDLGVELGIVNKSGSWFSYNGDKLGQGRDGVKQILLDNPELSEEIEEKIRAIVKGDPEKVAAALDDAAAATAAAE</sequence>
<dbReference type="GO" id="GO:0003684">
    <property type="term" value="F:damaged DNA binding"/>
    <property type="evidence" value="ECO:0007669"/>
    <property type="project" value="UniProtKB-UniRule"/>
</dbReference>
<dbReference type="InterPro" id="IPR027417">
    <property type="entry name" value="P-loop_NTPase"/>
</dbReference>
<dbReference type="GO" id="GO:0006310">
    <property type="term" value="P:DNA recombination"/>
    <property type="evidence" value="ECO:0007669"/>
    <property type="project" value="UniProtKB-UniRule"/>
</dbReference>
<dbReference type="SUPFAM" id="SSF52540">
    <property type="entry name" value="P-loop containing nucleoside triphosphate hydrolases"/>
    <property type="match status" value="1"/>
</dbReference>
<keyword evidence="10" id="KW-0963">Cytoplasm</keyword>
<evidence type="ECO:0000256" key="7">
    <source>
        <dbReference type="ARBA" id="ARBA00023172"/>
    </source>
</evidence>
<keyword evidence="6 10" id="KW-0238">DNA-binding</keyword>
<evidence type="ECO:0000256" key="10">
    <source>
        <dbReference type="HAMAP-Rule" id="MF_00268"/>
    </source>
</evidence>
<dbReference type="InterPro" id="IPR003593">
    <property type="entry name" value="AAA+_ATPase"/>
</dbReference>
<proteinExistence type="inferred from homology"/>
<dbReference type="GO" id="GO:0003697">
    <property type="term" value="F:single-stranded DNA binding"/>
    <property type="evidence" value="ECO:0007669"/>
    <property type="project" value="UniProtKB-UniRule"/>
</dbReference>
<reference evidence="16" key="1">
    <citation type="submission" date="2016-10" db="EMBL/GenBank/DDBJ databases">
        <authorList>
            <person name="Varghese N."/>
        </authorList>
    </citation>
    <scope>NUCLEOTIDE SEQUENCE [LARGE SCALE GENOMIC DNA]</scope>
    <source>
        <strain evidence="16">DSM 18820</strain>
    </source>
</reference>
<evidence type="ECO:0000256" key="1">
    <source>
        <dbReference type="ARBA" id="ARBA00009391"/>
    </source>
</evidence>
<comment type="function">
    <text evidence="10">Can catalyze the hydrolysis of ATP in the presence of single-stranded DNA, the ATP-dependent uptake of single-stranded DNA by duplex DNA, and the ATP-dependent hybridization of homologous single-stranded DNAs. It interacts with LexA causing its activation and leading to its autocatalytic cleavage.</text>
</comment>
<dbReference type="InterPro" id="IPR020587">
    <property type="entry name" value="RecA_monomer-monomer_interface"/>
</dbReference>
<dbReference type="HAMAP" id="MF_00268">
    <property type="entry name" value="RecA"/>
    <property type="match status" value="1"/>
</dbReference>
<evidence type="ECO:0000256" key="2">
    <source>
        <dbReference type="ARBA" id="ARBA00015553"/>
    </source>
</evidence>
<evidence type="ECO:0000256" key="3">
    <source>
        <dbReference type="ARBA" id="ARBA00022741"/>
    </source>
</evidence>
<dbReference type="STRING" id="388950.GCA_001611675_02238"/>
<evidence type="ECO:0000256" key="4">
    <source>
        <dbReference type="ARBA" id="ARBA00022763"/>
    </source>
</evidence>
<dbReference type="GO" id="GO:0005524">
    <property type="term" value="F:ATP binding"/>
    <property type="evidence" value="ECO:0007669"/>
    <property type="project" value="UniProtKB-UniRule"/>
</dbReference>
<dbReference type="CDD" id="cd00983">
    <property type="entry name" value="RecA"/>
    <property type="match status" value="1"/>
</dbReference>
<dbReference type="RefSeq" id="WP_068838199.1">
    <property type="nucleotide sequence ID" value="NZ_CP014766.1"/>
</dbReference>
<evidence type="ECO:0000256" key="12">
    <source>
        <dbReference type="RuleBase" id="RU004527"/>
    </source>
</evidence>
<evidence type="ECO:0000313" key="15">
    <source>
        <dbReference type="EMBL" id="SFU84040.1"/>
    </source>
</evidence>
<comment type="subcellular location">
    <subcellularLocation>
        <location evidence="10">Cytoplasm</location>
    </subcellularLocation>
</comment>